<dbReference type="PANTHER" id="PTHR12526:SF640">
    <property type="entry name" value="COLANIC ACID BIOSYNTHESIS GLYCOSYLTRANSFERASE WCAL-RELATED"/>
    <property type="match status" value="1"/>
</dbReference>
<dbReference type="SUPFAM" id="SSF53756">
    <property type="entry name" value="UDP-Glycosyltransferase/glycogen phosphorylase"/>
    <property type="match status" value="1"/>
</dbReference>
<dbReference type="Pfam" id="PF13439">
    <property type="entry name" value="Glyco_transf_4"/>
    <property type="match status" value="1"/>
</dbReference>
<evidence type="ECO:0000313" key="6">
    <source>
        <dbReference type="EMBL" id="ADG76712.1"/>
    </source>
</evidence>
<evidence type="ECO:0000256" key="3">
    <source>
        <dbReference type="ARBA" id="ARBA00022679"/>
    </source>
</evidence>
<comment type="similarity">
    <text evidence="1">Belongs to the glycosyltransferase group 1 family. Glycosyltransferase 4 subfamily.</text>
</comment>
<reference evidence="6 7" key="2">
    <citation type="journal article" date="2011" name="Stand. Genomic Sci.">
        <title>Complete genome sequence of Tsukamurella paurometabola type strain (no. 33).</title>
        <authorList>
            <person name="Munk A.C."/>
            <person name="Lapidus A."/>
            <person name="Lucas S."/>
            <person name="Nolan M."/>
            <person name="Tice H."/>
            <person name="Cheng J.F."/>
            <person name="Del Rio T.G."/>
            <person name="Goodwin L."/>
            <person name="Pitluck S."/>
            <person name="Liolios K."/>
            <person name="Huntemann M."/>
            <person name="Ivanova N."/>
            <person name="Mavromatis K."/>
            <person name="Mikhailova N."/>
            <person name="Pati A."/>
            <person name="Chen A."/>
            <person name="Palaniappan K."/>
            <person name="Tapia R."/>
            <person name="Han C."/>
            <person name="Land M."/>
            <person name="Hauser L."/>
            <person name="Chang Y.J."/>
            <person name="Jeffries C.D."/>
            <person name="Brettin T."/>
            <person name="Yasawong M."/>
            <person name="Brambilla E.M."/>
            <person name="Rohde M."/>
            <person name="Sikorski J."/>
            <person name="Goker M."/>
            <person name="Detter J.C."/>
            <person name="Woyke T."/>
            <person name="Bristow J."/>
            <person name="Eisen J.A."/>
            <person name="Markowitz V."/>
            <person name="Hugenholtz P."/>
            <person name="Kyrpides N.C."/>
            <person name="Klenk H.P."/>
        </authorList>
    </citation>
    <scope>NUCLEOTIDE SEQUENCE [LARGE SCALE GENOMIC DNA]</scope>
    <source>
        <strain evidence="7">ATCC 8368 / DSM 20162 / CCUG 35730 / CIP 100753 / JCM 10117 / KCTC 9821 / NBRC 16120 / NCIMB 702349 / NCTC 13040</strain>
    </source>
</reference>
<accession>D5UPU4</accession>
<proteinExistence type="inferred from homology"/>
<keyword evidence="3 6" id="KW-0808">Transferase</keyword>
<dbReference type="eggNOG" id="COG0438">
    <property type="taxonomic scope" value="Bacteria"/>
</dbReference>
<reference evidence="7" key="1">
    <citation type="submission" date="2010-03" db="EMBL/GenBank/DDBJ databases">
        <title>The complete chromosome of Tsukamurella paurometabola DSM 20162.</title>
        <authorList>
            <consortium name="US DOE Joint Genome Institute (JGI-PGF)"/>
            <person name="Lucas S."/>
            <person name="Copeland A."/>
            <person name="Lapidus A."/>
            <person name="Glavina del Rio T."/>
            <person name="Dalin E."/>
            <person name="Tice H."/>
            <person name="Bruce D."/>
            <person name="Goodwin L."/>
            <person name="Pitluck S."/>
            <person name="Kyrpides N."/>
            <person name="Mavromatis K."/>
            <person name="Ivanova N."/>
            <person name="Mikhailova N."/>
            <person name="Munk A.C."/>
            <person name="Brettin T."/>
            <person name="Detter J.C."/>
            <person name="Tapia R."/>
            <person name="Han C."/>
            <person name="Larimer F."/>
            <person name="Land M."/>
            <person name="Hauser L."/>
            <person name="Markowitz V."/>
            <person name="Cheng J.-F."/>
            <person name="Hugenholtz P."/>
            <person name="Woyke T."/>
            <person name="Wu D."/>
            <person name="Jando M."/>
            <person name="Brambilla E."/>
            <person name="Klenk H.-P."/>
            <person name="Eisen J.A."/>
        </authorList>
    </citation>
    <scope>NUCLEOTIDE SEQUENCE [LARGE SCALE GENOMIC DNA]</scope>
    <source>
        <strain evidence="7">ATCC 8368 / DSM 20162 / CCUG 35730 / CIP 100753 / JCM 10117 / KCTC 9821 / NBRC 16120 / NCIMB 702349 / NCTC 13040</strain>
    </source>
</reference>
<dbReference type="KEGG" id="tpr:Tpau_0058"/>
<dbReference type="InterPro" id="IPR001296">
    <property type="entry name" value="Glyco_trans_1"/>
</dbReference>
<dbReference type="STRING" id="521096.Tpau_0058"/>
<dbReference type="AlphaFoldDB" id="D5UPU4"/>
<dbReference type="HOGENOM" id="CLU_009583_14_0_11"/>
<dbReference type="GO" id="GO:0016757">
    <property type="term" value="F:glycosyltransferase activity"/>
    <property type="evidence" value="ECO:0007669"/>
    <property type="project" value="UniProtKB-KW"/>
</dbReference>
<feature type="domain" description="Glycosyltransferase subfamily 4-like N-terminal" evidence="5">
    <location>
        <begin position="49"/>
        <end position="167"/>
    </location>
</feature>
<dbReference type="Gene3D" id="3.40.50.2000">
    <property type="entry name" value="Glycogen Phosphorylase B"/>
    <property type="match status" value="2"/>
</dbReference>
<name>D5UPU4_TSUPD</name>
<dbReference type="Pfam" id="PF00534">
    <property type="entry name" value="Glycos_transf_1"/>
    <property type="match status" value="1"/>
</dbReference>
<evidence type="ECO:0000313" key="7">
    <source>
        <dbReference type="Proteomes" id="UP000001213"/>
    </source>
</evidence>
<gene>
    <name evidence="6" type="ordered locus">Tpau_0058</name>
</gene>
<keyword evidence="7" id="KW-1185">Reference proteome</keyword>
<evidence type="ECO:0000256" key="1">
    <source>
        <dbReference type="ARBA" id="ARBA00009481"/>
    </source>
</evidence>
<dbReference type="Proteomes" id="UP000001213">
    <property type="component" value="Chromosome"/>
</dbReference>
<dbReference type="RefSeq" id="WP_013124767.1">
    <property type="nucleotide sequence ID" value="NC_014158.1"/>
</dbReference>
<dbReference type="PANTHER" id="PTHR12526">
    <property type="entry name" value="GLYCOSYLTRANSFERASE"/>
    <property type="match status" value="1"/>
</dbReference>
<protein>
    <submittedName>
        <fullName evidence="6">Glycosyl transferase group 1</fullName>
    </submittedName>
</protein>
<dbReference type="InterPro" id="IPR028098">
    <property type="entry name" value="Glyco_trans_4-like_N"/>
</dbReference>
<dbReference type="CAZy" id="GT4">
    <property type="family name" value="Glycosyltransferase Family 4"/>
</dbReference>
<organism evidence="6 7">
    <name type="scientific">Tsukamurella paurometabola (strain ATCC 8368 / DSM 20162 / CCUG 35730 / CIP 100753 / JCM 10117 / KCTC 9821 / NBRC 16120 / NCIMB 702349 / NCTC 13040)</name>
    <name type="common">Corynebacterium paurometabolum</name>
    <dbReference type="NCBI Taxonomy" id="521096"/>
    <lineage>
        <taxon>Bacteria</taxon>
        <taxon>Bacillati</taxon>
        <taxon>Actinomycetota</taxon>
        <taxon>Actinomycetes</taxon>
        <taxon>Mycobacteriales</taxon>
        <taxon>Tsukamurellaceae</taxon>
        <taxon>Tsukamurella</taxon>
    </lineage>
</organism>
<dbReference type="CDD" id="cd03801">
    <property type="entry name" value="GT4_PimA-like"/>
    <property type="match status" value="1"/>
</dbReference>
<sequence>MIVSEPLRVLLVGPAPPGPHSRGGMATVMGHMAAHPHAAITVVPTFVDAGPVERIRVGVVGMLRAAVLVLAGRVDVLHVHLSHGGSVIRKALPLWAARLRGVPAVIHGHSFDFGGWLAGLPAPARAVVRAALPADRWLVLSTGLAAEYRAALHLPADRVQVLHNPVPAAATAAPDPAETTVLQVVSLGRLGERKGTYGLVSALAALPPDTLNRLHLTLAGDGEVDEVRAAVAAAGLGEAVTVTGWIDAAGRDRLLAASHVFALPSHHEGLPMALLEAMAAGLAPLTTPVGGIPDAVSDGIDGLLVPPGDPAALAAALTALVDDRAATAALATAARERAQEFDLEIWYWRLESVWSELAGVRSVRRG</sequence>
<evidence type="ECO:0000259" key="4">
    <source>
        <dbReference type="Pfam" id="PF00534"/>
    </source>
</evidence>
<dbReference type="EMBL" id="CP001966">
    <property type="protein sequence ID" value="ADG76712.1"/>
    <property type="molecule type" value="Genomic_DNA"/>
</dbReference>
<evidence type="ECO:0000259" key="5">
    <source>
        <dbReference type="Pfam" id="PF13439"/>
    </source>
</evidence>
<feature type="domain" description="Glycosyl transferase family 1" evidence="4">
    <location>
        <begin position="181"/>
        <end position="337"/>
    </location>
</feature>
<evidence type="ECO:0000256" key="2">
    <source>
        <dbReference type="ARBA" id="ARBA00022676"/>
    </source>
</evidence>
<keyword evidence="2" id="KW-0328">Glycosyltransferase</keyword>